<protein>
    <submittedName>
        <fullName evidence="3">Uncharacterized protein</fullName>
    </submittedName>
</protein>
<proteinExistence type="predicted"/>
<evidence type="ECO:0000313" key="3">
    <source>
        <dbReference type="EMBL" id="KAF9062662.1"/>
    </source>
</evidence>
<evidence type="ECO:0000313" key="4">
    <source>
        <dbReference type="Proteomes" id="UP000772434"/>
    </source>
</evidence>
<sequence length="234" mass="26755">MEECDSNIDNAQYEPQSQKQEYYDSSVPSSPVKPLPTNYRITADEHSLTVAEVGQHTAENKQIIAKNFQQKVRLERLNQALTATLQMVHLDSSHVQESQHLANSVQNKEQELVDAKNEAREVRTAQKEAEELGIQHDTPFLPLIAWRQEKIWLHTRFHVELHPAPIISTTANLCVALLRSMYTKKSNIVESTSHKSQAKRPAQVFVQGLFHTQILNINTCTTVQDVKNELRRQN</sequence>
<gene>
    <name evidence="3" type="ORF">BDP27DRAFT_1368635</name>
</gene>
<reference evidence="3" key="1">
    <citation type="submission" date="2020-11" db="EMBL/GenBank/DDBJ databases">
        <authorList>
            <consortium name="DOE Joint Genome Institute"/>
            <person name="Ahrendt S."/>
            <person name="Riley R."/>
            <person name="Andreopoulos W."/>
            <person name="Labutti K."/>
            <person name="Pangilinan J."/>
            <person name="Ruiz-Duenas F.J."/>
            <person name="Barrasa J.M."/>
            <person name="Sanchez-Garcia M."/>
            <person name="Camarero S."/>
            <person name="Miyauchi S."/>
            <person name="Serrano A."/>
            <person name="Linde D."/>
            <person name="Babiker R."/>
            <person name="Drula E."/>
            <person name="Ayuso-Fernandez I."/>
            <person name="Pacheco R."/>
            <person name="Padilla G."/>
            <person name="Ferreira P."/>
            <person name="Barriuso J."/>
            <person name="Kellner H."/>
            <person name="Castanera R."/>
            <person name="Alfaro M."/>
            <person name="Ramirez L."/>
            <person name="Pisabarro A.G."/>
            <person name="Kuo A."/>
            <person name="Tritt A."/>
            <person name="Lipzen A."/>
            <person name="He G."/>
            <person name="Yan M."/>
            <person name="Ng V."/>
            <person name="Cullen D."/>
            <person name="Martin F."/>
            <person name="Rosso M.-N."/>
            <person name="Henrissat B."/>
            <person name="Hibbett D."/>
            <person name="Martinez A.T."/>
            <person name="Grigoriev I.V."/>
        </authorList>
    </citation>
    <scope>NUCLEOTIDE SEQUENCE</scope>
    <source>
        <strain evidence="3">AH 40177</strain>
    </source>
</reference>
<keyword evidence="4" id="KW-1185">Reference proteome</keyword>
<comment type="caution">
    <text evidence="3">The sequence shown here is derived from an EMBL/GenBank/DDBJ whole genome shotgun (WGS) entry which is preliminary data.</text>
</comment>
<evidence type="ECO:0000256" key="1">
    <source>
        <dbReference type="SAM" id="Coils"/>
    </source>
</evidence>
<accession>A0A9P5PGA4</accession>
<dbReference type="OrthoDB" id="2896461at2759"/>
<evidence type="ECO:0000256" key="2">
    <source>
        <dbReference type="SAM" id="MobiDB-lite"/>
    </source>
</evidence>
<dbReference type="EMBL" id="JADNRY010000165">
    <property type="protein sequence ID" value="KAF9062662.1"/>
    <property type="molecule type" value="Genomic_DNA"/>
</dbReference>
<name>A0A9P5PGA4_9AGAR</name>
<organism evidence="3 4">
    <name type="scientific">Rhodocollybia butyracea</name>
    <dbReference type="NCBI Taxonomy" id="206335"/>
    <lineage>
        <taxon>Eukaryota</taxon>
        <taxon>Fungi</taxon>
        <taxon>Dikarya</taxon>
        <taxon>Basidiomycota</taxon>
        <taxon>Agaricomycotina</taxon>
        <taxon>Agaricomycetes</taxon>
        <taxon>Agaricomycetidae</taxon>
        <taxon>Agaricales</taxon>
        <taxon>Marasmiineae</taxon>
        <taxon>Omphalotaceae</taxon>
        <taxon>Rhodocollybia</taxon>
    </lineage>
</organism>
<feature type="compositionally biased region" description="Low complexity" evidence="2">
    <location>
        <begin position="25"/>
        <end position="35"/>
    </location>
</feature>
<dbReference type="Proteomes" id="UP000772434">
    <property type="component" value="Unassembled WGS sequence"/>
</dbReference>
<dbReference type="AlphaFoldDB" id="A0A9P5PGA4"/>
<feature type="region of interest" description="Disordered" evidence="2">
    <location>
        <begin position="1"/>
        <end position="35"/>
    </location>
</feature>
<feature type="compositionally biased region" description="Polar residues" evidence="2">
    <location>
        <begin position="7"/>
        <end position="20"/>
    </location>
</feature>
<feature type="coiled-coil region" evidence="1">
    <location>
        <begin position="98"/>
        <end position="135"/>
    </location>
</feature>
<keyword evidence="1" id="KW-0175">Coiled coil</keyword>